<comment type="caution">
    <text evidence="13">The sequence shown here is derived from an EMBL/GenBank/DDBJ whole genome shotgun (WGS) entry which is preliminary data.</text>
</comment>
<evidence type="ECO:0000259" key="11">
    <source>
        <dbReference type="Pfam" id="PF01408"/>
    </source>
</evidence>
<dbReference type="InterPro" id="IPR036291">
    <property type="entry name" value="NAD(P)-bd_dom_sf"/>
</dbReference>
<dbReference type="GO" id="GO:0047837">
    <property type="term" value="F:D-xylose 1-dehydrogenase (NADP+) activity"/>
    <property type="evidence" value="ECO:0007669"/>
    <property type="project" value="UniProtKB-EC"/>
</dbReference>
<evidence type="ECO:0000256" key="8">
    <source>
        <dbReference type="ARBA" id="ARBA00043025"/>
    </source>
</evidence>
<evidence type="ECO:0000256" key="9">
    <source>
        <dbReference type="ARBA" id="ARBA00047423"/>
    </source>
</evidence>
<evidence type="ECO:0000313" key="14">
    <source>
        <dbReference type="Proteomes" id="UP000801492"/>
    </source>
</evidence>
<dbReference type="EC" id="1.1.1.179" evidence="4"/>
<evidence type="ECO:0000256" key="6">
    <source>
        <dbReference type="ARBA" id="ARBA00042926"/>
    </source>
</evidence>
<evidence type="ECO:0000256" key="10">
    <source>
        <dbReference type="ARBA" id="ARBA00049233"/>
    </source>
</evidence>
<dbReference type="SUPFAM" id="SSF51735">
    <property type="entry name" value="NAD(P)-binding Rossmann-fold domains"/>
    <property type="match status" value="1"/>
</dbReference>
<proteinExistence type="inferred from homology"/>
<dbReference type="Gene3D" id="3.40.50.720">
    <property type="entry name" value="NAD(P)-binding Rossmann-like Domain"/>
    <property type="match status" value="1"/>
</dbReference>
<reference evidence="13" key="1">
    <citation type="submission" date="2019-08" db="EMBL/GenBank/DDBJ databases">
        <title>The genome of the North American firefly Photinus pyralis.</title>
        <authorList>
            <consortium name="Photinus pyralis genome working group"/>
            <person name="Fallon T.R."/>
            <person name="Sander Lower S.E."/>
            <person name="Weng J.-K."/>
        </authorList>
    </citation>
    <scope>NUCLEOTIDE SEQUENCE</scope>
    <source>
        <strain evidence="13">TRF0915ILg1</strain>
        <tissue evidence="13">Whole body</tissue>
    </source>
</reference>
<sequence length="333" mass="37129">MVLKWGIAGAGKISTQFVKAVSILPDEEHQVVAVAAQNLERAQQFAKDFNIERAYGSYKDLSEDKNIDIVYVGNLNTQHLQVSKLMLEHGKHVLCEKPLTLNEKQTTELIKLAEEKQLFLMEAIWSRCFPAYEELKKIVNSGAIGEILHVKVSFGRKFPHIERLASKELGGGTLLDLGIYTLQFAQFIFGGAEPDHVHATGSLNENGVDECVCAILSYPNGKLACISTEARVELSNEGVIYGTKGMITVPRFWCPTTLITPNGTMDFELPDTKNVQFKNFYSVGMAYEVQEVGRCVKAGFLESPKITHKETLQLARLMDKVRQEIGVVFTEDI</sequence>
<dbReference type="InterPro" id="IPR050984">
    <property type="entry name" value="Gfo/Idh/MocA_domain"/>
</dbReference>
<dbReference type="Pfam" id="PF01408">
    <property type="entry name" value="GFO_IDH_MocA"/>
    <property type="match status" value="1"/>
</dbReference>
<evidence type="ECO:0000313" key="13">
    <source>
        <dbReference type="EMBL" id="KAF2899961.1"/>
    </source>
</evidence>
<keyword evidence="14" id="KW-1185">Reference proteome</keyword>
<evidence type="ECO:0000256" key="5">
    <source>
        <dbReference type="ARBA" id="ARBA00040603"/>
    </source>
</evidence>
<gene>
    <name evidence="13" type="ORF">ILUMI_06228</name>
</gene>
<dbReference type="OrthoDB" id="2129491at2759"/>
<feature type="domain" description="Gfo/Idh/MocA-like oxidoreductase N-terminal" evidence="11">
    <location>
        <begin position="3"/>
        <end position="121"/>
    </location>
</feature>
<dbReference type="Pfam" id="PF22725">
    <property type="entry name" value="GFO_IDH_MocA_C3"/>
    <property type="match status" value="1"/>
</dbReference>
<comment type="similarity">
    <text evidence="1">Belongs to the Gfo/Idh/MocA family.</text>
</comment>
<keyword evidence="2" id="KW-0560">Oxidoreductase</keyword>
<evidence type="ECO:0000256" key="4">
    <source>
        <dbReference type="ARBA" id="ARBA00038984"/>
    </source>
</evidence>
<dbReference type="GO" id="GO:0000166">
    <property type="term" value="F:nucleotide binding"/>
    <property type="evidence" value="ECO:0007669"/>
    <property type="project" value="InterPro"/>
</dbReference>
<dbReference type="PANTHER" id="PTHR22604:SF105">
    <property type="entry name" value="TRANS-1,2-DIHYDROBENZENE-1,2-DIOL DEHYDROGENASE"/>
    <property type="match status" value="1"/>
</dbReference>
<name>A0A8K0DAQ6_IGNLU</name>
<dbReference type="SUPFAM" id="SSF55347">
    <property type="entry name" value="Glyceraldehyde-3-phosphate dehydrogenase-like, C-terminal domain"/>
    <property type="match status" value="1"/>
</dbReference>
<dbReference type="EC" id="1.3.1.20" evidence="3"/>
<organism evidence="13 14">
    <name type="scientific">Ignelater luminosus</name>
    <name type="common">Cucubano</name>
    <name type="synonym">Pyrophorus luminosus</name>
    <dbReference type="NCBI Taxonomy" id="2038154"/>
    <lineage>
        <taxon>Eukaryota</taxon>
        <taxon>Metazoa</taxon>
        <taxon>Ecdysozoa</taxon>
        <taxon>Arthropoda</taxon>
        <taxon>Hexapoda</taxon>
        <taxon>Insecta</taxon>
        <taxon>Pterygota</taxon>
        <taxon>Neoptera</taxon>
        <taxon>Endopterygota</taxon>
        <taxon>Coleoptera</taxon>
        <taxon>Polyphaga</taxon>
        <taxon>Elateriformia</taxon>
        <taxon>Elateroidea</taxon>
        <taxon>Elateridae</taxon>
        <taxon>Agrypninae</taxon>
        <taxon>Pyrophorini</taxon>
        <taxon>Ignelater</taxon>
    </lineage>
</organism>
<evidence type="ECO:0000256" key="1">
    <source>
        <dbReference type="ARBA" id="ARBA00010928"/>
    </source>
</evidence>
<dbReference type="AlphaFoldDB" id="A0A8K0DAQ6"/>
<evidence type="ECO:0000256" key="2">
    <source>
        <dbReference type="ARBA" id="ARBA00023002"/>
    </source>
</evidence>
<dbReference type="InterPro" id="IPR000683">
    <property type="entry name" value="Gfo/Idh/MocA-like_OxRdtase_N"/>
</dbReference>
<dbReference type="EMBL" id="VTPC01002493">
    <property type="protein sequence ID" value="KAF2899961.1"/>
    <property type="molecule type" value="Genomic_DNA"/>
</dbReference>
<feature type="domain" description="GFO/IDH/MocA-like oxidoreductase" evidence="12">
    <location>
        <begin position="132"/>
        <end position="247"/>
    </location>
</feature>
<dbReference type="GO" id="GO:0047115">
    <property type="term" value="F:trans-1,2-dihydrobenzene-1,2-diol dehydrogenase activity"/>
    <property type="evidence" value="ECO:0007669"/>
    <property type="project" value="UniProtKB-EC"/>
</dbReference>
<comment type="catalytic activity">
    <reaction evidence="10">
        <text>D-xylose + NADP(+) = D-xylono-1,5-lactone + NADPH + H(+)</text>
        <dbReference type="Rhea" id="RHEA:22000"/>
        <dbReference type="ChEBI" id="CHEBI:15378"/>
        <dbReference type="ChEBI" id="CHEBI:15867"/>
        <dbReference type="ChEBI" id="CHEBI:53455"/>
        <dbReference type="ChEBI" id="CHEBI:57783"/>
        <dbReference type="ChEBI" id="CHEBI:58349"/>
        <dbReference type="EC" id="1.1.1.179"/>
    </reaction>
</comment>
<dbReference type="PANTHER" id="PTHR22604">
    <property type="entry name" value="OXIDOREDUCTASES"/>
    <property type="match status" value="1"/>
</dbReference>
<protein>
    <recommendedName>
        <fullName evidence="5">Trans-1,2-dihydrobenzene-1,2-diol dehydrogenase</fullName>
        <ecNumber evidence="4">1.1.1.179</ecNumber>
        <ecNumber evidence="3">1.3.1.20</ecNumber>
    </recommendedName>
    <alternativeName>
        <fullName evidence="8">D-xylose 1-dehydrogenase</fullName>
    </alternativeName>
    <alternativeName>
        <fullName evidence="7">D-xylose-NADP dehydrogenase</fullName>
    </alternativeName>
    <alternativeName>
        <fullName evidence="6">Dimeric dihydrodiol dehydrogenase</fullName>
    </alternativeName>
</protein>
<accession>A0A8K0DAQ6</accession>
<dbReference type="InterPro" id="IPR055170">
    <property type="entry name" value="GFO_IDH_MocA-like_dom"/>
</dbReference>
<dbReference type="Proteomes" id="UP000801492">
    <property type="component" value="Unassembled WGS sequence"/>
</dbReference>
<dbReference type="Gene3D" id="3.30.360.10">
    <property type="entry name" value="Dihydrodipicolinate Reductase, domain 2"/>
    <property type="match status" value="1"/>
</dbReference>
<evidence type="ECO:0000256" key="3">
    <source>
        <dbReference type="ARBA" id="ARBA00038853"/>
    </source>
</evidence>
<comment type="catalytic activity">
    <reaction evidence="9">
        <text>(1R,2R)-1,2-dihydrobenzene-1,2-diol + NADP(+) = catechol + NADPH + H(+)</text>
        <dbReference type="Rhea" id="RHEA:16729"/>
        <dbReference type="ChEBI" id="CHEBI:10702"/>
        <dbReference type="ChEBI" id="CHEBI:15378"/>
        <dbReference type="ChEBI" id="CHEBI:18135"/>
        <dbReference type="ChEBI" id="CHEBI:57783"/>
        <dbReference type="ChEBI" id="CHEBI:58349"/>
        <dbReference type="EC" id="1.3.1.20"/>
    </reaction>
</comment>
<evidence type="ECO:0000259" key="12">
    <source>
        <dbReference type="Pfam" id="PF22725"/>
    </source>
</evidence>
<evidence type="ECO:0000256" key="7">
    <source>
        <dbReference type="ARBA" id="ARBA00042988"/>
    </source>
</evidence>